<gene>
    <name evidence="11" type="ORF">J8273_3762</name>
</gene>
<evidence type="ECO:0000256" key="4">
    <source>
        <dbReference type="ARBA" id="ARBA00022771"/>
    </source>
</evidence>
<feature type="region of interest" description="Disordered" evidence="9">
    <location>
        <begin position="161"/>
        <end position="186"/>
    </location>
</feature>
<organism evidence="11 12">
    <name type="scientific">Carpediemonas membranifera</name>
    <dbReference type="NCBI Taxonomy" id="201153"/>
    <lineage>
        <taxon>Eukaryota</taxon>
        <taxon>Metamonada</taxon>
        <taxon>Carpediemonas-like organisms</taxon>
        <taxon>Carpediemonas</taxon>
    </lineage>
</organism>
<dbReference type="InterPro" id="IPR000812">
    <property type="entry name" value="TFIIB"/>
</dbReference>
<dbReference type="Gene3D" id="1.10.472.10">
    <property type="entry name" value="Cyclin-like"/>
    <property type="match status" value="1"/>
</dbReference>
<dbReference type="GO" id="GO:0097550">
    <property type="term" value="C:transcription preinitiation complex"/>
    <property type="evidence" value="ECO:0007669"/>
    <property type="project" value="TreeGrafter"/>
</dbReference>
<evidence type="ECO:0000256" key="9">
    <source>
        <dbReference type="SAM" id="MobiDB-lite"/>
    </source>
</evidence>
<keyword evidence="7" id="KW-0804">Transcription</keyword>
<feature type="compositionally biased region" description="Low complexity" evidence="9">
    <location>
        <begin position="177"/>
        <end position="186"/>
    </location>
</feature>
<dbReference type="GO" id="GO:0070897">
    <property type="term" value="P:transcription preinitiation complex assembly"/>
    <property type="evidence" value="ECO:0007669"/>
    <property type="project" value="InterPro"/>
</dbReference>
<evidence type="ECO:0000256" key="5">
    <source>
        <dbReference type="ARBA" id="ARBA00022833"/>
    </source>
</evidence>
<feature type="domain" description="Transcription factor TFIIB cyclin-like" evidence="10">
    <location>
        <begin position="1"/>
        <end position="51"/>
    </location>
</feature>
<evidence type="ECO:0000313" key="11">
    <source>
        <dbReference type="EMBL" id="KAG9394785.1"/>
    </source>
</evidence>
<comment type="similarity">
    <text evidence="2">Belongs to the TFIIB family.</text>
</comment>
<keyword evidence="5" id="KW-0862">Zinc</keyword>
<dbReference type="SUPFAM" id="SSF47954">
    <property type="entry name" value="Cyclin-like"/>
    <property type="match status" value="1"/>
</dbReference>
<dbReference type="Pfam" id="PF00382">
    <property type="entry name" value="TFIIB"/>
    <property type="match status" value="1"/>
</dbReference>
<name>A0A8J6AYV3_9EUKA</name>
<feature type="compositionally biased region" description="Acidic residues" evidence="9">
    <location>
        <begin position="236"/>
        <end position="257"/>
    </location>
</feature>
<comment type="caution">
    <text evidence="11">The sequence shown here is derived from an EMBL/GenBank/DDBJ whole genome shotgun (WGS) entry which is preliminary data.</text>
</comment>
<evidence type="ECO:0000256" key="6">
    <source>
        <dbReference type="ARBA" id="ARBA00023015"/>
    </source>
</evidence>
<dbReference type="AlphaFoldDB" id="A0A8J6AYV3"/>
<dbReference type="InterPro" id="IPR036915">
    <property type="entry name" value="Cyclin-like_sf"/>
</dbReference>
<evidence type="ECO:0000259" key="10">
    <source>
        <dbReference type="Pfam" id="PF00382"/>
    </source>
</evidence>
<reference evidence="11" key="1">
    <citation type="submission" date="2021-05" db="EMBL/GenBank/DDBJ databases">
        <title>A free-living protist that lacks canonical eukaryotic 1 DNA replication and segregation systems.</title>
        <authorList>
            <person name="Salas-Leiva D.E."/>
            <person name="Tromer E.C."/>
            <person name="Curtis B.A."/>
            <person name="Jerlstrom-Hultqvist J."/>
            <person name="Kolisko M."/>
            <person name="Yi Z."/>
            <person name="Salas-Leiva J.S."/>
            <person name="Gallot-Lavallee L."/>
            <person name="Kops G.J.P.L."/>
            <person name="Archibald J.M."/>
            <person name="Simpson A.G.B."/>
            <person name="Roger A.J."/>
        </authorList>
    </citation>
    <scope>NUCLEOTIDE SEQUENCE</scope>
    <source>
        <strain evidence="11">BICM</strain>
    </source>
</reference>
<keyword evidence="6" id="KW-0805">Transcription regulation</keyword>
<proteinExistence type="inferred from homology"/>
<evidence type="ECO:0000256" key="3">
    <source>
        <dbReference type="ARBA" id="ARBA00022723"/>
    </source>
</evidence>
<dbReference type="EMBL" id="JAHDYR010000013">
    <property type="protein sequence ID" value="KAG9394785.1"/>
    <property type="molecule type" value="Genomic_DNA"/>
</dbReference>
<feature type="region of interest" description="Disordered" evidence="9">
    <location>
        <begin position="231"/>
        <end position="257"/>
    </location>
</feature>
<keyword evidence="3" id="KW-0479">Metal-binding</keyword>
<evidence type="ECO:0000256" key="1">
    <source>
        <dbReference type="ARBA" id="ARBA00004123"/>
    </source>
</evidence>
<dbReference type="GO" id="GO:0000126">
    <property type="term" value="C:transcription factor TFIIIB complex"/>
    <property type="evidence" value="ECO:0007669"/>
    <property type="project" value="TreeGrafter"/>
</dbReference>
<keyword evidence="12" id="KW-1185">Reference proteome</keyword>
<protein>
    <submittedName>
        <fullName evidence="11">Transcription factor TFIIB repeat</fullName>
    </submittedName>
</protein>
<evidence type="ECO:0000256" key="2">
    <source>
        <dbReference type="ARBA" id="ARBA00010857"/>
    </source>
</evidence>
<comment type="subcellular location">
    <subcellularLocation>
        <location evidence="1">Nucleus</location>
    </subcellularLocation>
</comment>
<dbReference type="OrthoDB" id="511529at2759"/>
<dbReference type="GO" id="GO:0000995">
    <property type="term" value="F:RNA polymerase III general transcription initiation factor activity"/>
    <property type="evidence" value="ECO:0007669"/>
    <property type="project" value="TreeGrafter"/>
</dbReference>
<dbReference type="GO" id="GO:0017025">
    <property type="term" value="F:TBP-class protein binding"/>
    <property type="evidence" value="ECO:0007669"/>
    <property type="project" value="InterPro"/>
</dbReference>
<dbReference type="PANTHER" id="PTHR11618:SF4">
    <property type="entry name" value="TRANSCRIPTION FACTOR IIIB 90 KDA SUBUNIT"/>
    <property type="match status" value="1"/>
</dbReference>
<dbReference type="GO" id="GO:0005634">
    <property type="term" value="C:nucleus"/>
    <property type="evidence" value="ECO:0007669"/>
    <property type="project" value="UniProtKB-SubCell"/>
</dbReference>
<dbReference type="InterPro" id="IPR013150">
    <property type="entry name" value="TFIIB_cyclin"/>
</dbReference>
<dbReference type="GO" id="GO:0001006">
    <property type="term" value="F:RNA polymerase III type 3 promoter sequence-specific DNA binding"/>
    <property type="evidence" value="ECO:0007669"/>
    <property type="project" value="TreeGrafter"/>
</dbReference>
<evidence type="ECO:0000256" key="8">
    <source>
        <dbReference type="ARBA" id="ARBA00023242"/>
    </source>
</evidence>
<sequence length="257" mass="28706">MHIGRPPAGLCGAAIFVAARIHGFERTQEEIMQVVHVHSTTIDKRLQEFSQTATAGLTVREFQACKADELEHAAAPAMRRRMARDMREMAAVLADPMLARNQAGESFHDTVWDDETVDDDPLLLDMQGQLIEKDEDPSSFYKRQETTWVVHEQKAYIRRLMAPTRAKGTSGRRGRRSLAGGSAAESAENVLSARARSLNRASFVEYLRKDVSAFTHNGSSAASSPFALSQSLAATQEEEQEPELEMEMEEEDDFVMF</sequence>
<keyword evidence="4" id="KW-0863">Zinc-finger</keyword>
<evidence type="ECO:0000313" key="12">
    <source>
        <dbReference type="Proteomes" id="UP000717585"/>
    </source>
</evidence>
<dbReference type="GO" id="GO:0008270">
    <property type="term" value="F:zinc ion binding"/>
    <property type="evidence" value="ECO:0007669"/>
    <property type="project" value="UniProtKB-KW"/>
</dbReference>
<dbReference type="Proteomes" id="UP000717585">
    <property type="component" value="Unassembled WGS sequence"/>
</dbReference>
<accession>A0A8J6AYV3</accession>
<keyword evidence="8" id="KW-0539">Nucleus</keyword>
<dbReference type="PANTHER" id="PTHR11618">
    <property type="entry name" value="TRANSCRIPTION INITIATION FACTOR IIB-RELATED"/>
    <property type="match status" value="1"/>
</dbReference>
<evidence type="ECO:0000256" key="7">
    <source>
        <dbReference type="ARBA" id="ARBA00023163"/>
    </source>
</evidence>